<gene>
    <name evidence="4" type="primary">cph2_11</name>
    <name evidence="4" type="ORF">NCTC10692_02050</name>
</gene>
<dbReference type="AlphaFoldDB" id="A0A061CLK5"/>
<keyword evidence="1" id="KW-1133">Transmembrane helix</keyword>
<dbReference type="PROSITE" id="PS50112">
    <property type="entry name" value="PAS"/>
    <property type="match status" value="1"/>
</dbReference>
<feature type="domain" description="EAL" evidence="3">
    <location>
        <begin position="50"/>
        <end position="320"/>
    </location>
</feature>
<dbReference type="Proteomes" id="UP000255303">
    <property type="component" value="Unassembled WGS sequence"/>
</dbReference>
<dbReference type="SUPFAM" id="SSF55785">
    <property type="entry name" value="PYP-like sensor domain (PAS domain)"/>
    <property type="match status" value="1"/>
</dbReference>
<protein>
    <submittedName>
        <fullName evidence="4">Diguanylate cyclase/phosphodiesterase</fullName>
    </submittedName>
</protein>
<feature type="domain" description="PAS" evidence="2">
    <location>
        <begin position="154"/>
        <end position="200"/>
    </location>
</feature>
<organism evidence="4 5">
    <name type="scientific">Ectopseudomonas oleovorans</name>
    <name type="common">Pseudomonas oleovorans</name>
    <dbReference type="NCBI Taxonomy" id="301"/>
    <lineage>
        <taxon>Bacteria</taxon>
        <taxon>Pseudomonadati</taxon>
        <taxon>Pseudomonadota</taxon>
        <taxon>Gammaproteobacteria</taxon>
        <taxon>Pseudomonadales</taxon>
        <taxon>Pseudomonadaceae</taxon>
        <taxon>Ectopseudomonas</taxon>
    </lineage>
</organism>
<evidence type="ECO:0000313" key="5">
    <source>
        <dbReference type="Proteomes" id="UP000255303"/>
    </source>
</evidence>
<dbReference type="InterPro" id="IPR052155">
    <property type="entry name" value="Biofilm_reg_signaling"/>
</dbReference>
<accession>A0A061CLK5</accession>
<dbReference type="CDD" id="cd00130">
    <property type="entry name" value="PAS"/>
    <property type="match status" value="1"/>
</dbReference>
<dbReference type="PANTHER" id="PTHR44757">
    <property type="entry name" value="DIGUANYLATE CYCLASE DGCP"/>
    <property type="match status" value="1"/>
</dbReference>
<dbReference type="InterPro" id="IPR001633">
    <property type="entry name" value="EAL_dom"/>
</dbReference>
<evidence type="ECO:0000259" key="2">
    <source>
        <dbReference type="PROSITE" id="PS50112"/>
    </source>
</evidence>
<evidence type="ECO:0000259" key="3">
    <source>
        <dbReference type="PROSITE" id="PS50883"/>
    </source>
</evidence>
<evidence type="ECO:0000256" key="1">
    <source>
        <dbReference type="SAM" id="Phobius"/>
    </source>
</evidence>
<keyword evidence="1" id="KW-0812">Transmembrane</keyword>
<feature type="transmembrane region" description="Helical" evidence="1">
    <location>
        <begin position="39"/>
        <end position="72"/>
    </location>
</feature>
<name>A0A061CLK5_ECTOL</name>
<dbReference type="CDD" id="cd01948">
    <property type="entry name" value="EAL"/>
    <property type="match status" value="1"/>
</dbReference>
<dbReference type="PANTHER" id="PTHR44757:SF2">
    <property type="entry name" value="BIOFILM ARCHITECTURE MAINTENANCE PROTEIN MBAA"/>
    <property type="match status" value="1"/>
</dbReference>
<accession>A0A379JTB4</accession>
<dbReference type="InterPro" id="IPR035965">
    <property type="entry name" value="PAS-like_dom_sf"/>
</dbReference>
<dbReference type="NCBIfam" id="TIGR00229">
    <property type="entry name" value="sensory_box"/>
    <property type="match status" value="1"/>
</dbReference>
<dbReference type="SMART" id="SM00091">
    <property type="entry name" value="PAS"/>
    <property type="match status" value="1"/>
</dbReference>
<dbReference type="InterPro" id="IPR000014">
    <property type="entry name" value="PAS"/>
</dbReference>
<evidence type="ECO:0000313" key="4">
    <source>
        <dbReference type="EMBL" id="SUD51594.1"/>
    </source>
</evidence>
<dbReference type="PROSITE" id="PS50883">
    <property type="entry name" value="EAL"/>
    <property type="match status" value="1"/>
</dbReference>
<sequence length="321" mass="34956">MRVAGSASLSISRSPGGWLLATDAFVLLMLLSARLPTQLVLLLLGLSMLVLALHHAFAGALYGVLLVCAVTLPLALWRDSPGFGELDVQRNQLDFTVVLLMLATLLVGRALGDLRQALARSAQMQQQLARANLAMEASPLGMTIAGARQADLPLVYCNAAFSQITGYSAEEALGRNCRFLLGDERTQPALQALRNAQRDGRSGHAIGNMQQLKAQGVRFAIDDFGAGYSSLTYLKRLPLDRLKIDRSFVADLDGAASGRMLVQTILMIARNLELECVAEGIEHDSQLAFLREQHCTLGQGYLFGQSMSERAFLTWLQARQR</sequence>
<dbReference type="SUPFAM" id="SSF141868">
    <property type="entry name" value="EAL domain-like"/>
    <property type="match status" value="1"/>
</dbReference>
<keyword evidence="1" id="KW-0472">Membrane</keyword>
<proteinExistence type="predicted"/>
<feature type="transmembrane region" description="Helical" evidence="1">
    <location>
        <begin position="92"/>
        <end position="111"/>
    </location>
</feature>
<dbReference type="EMBL" id="UGUV01000002">
    <property type="protein sequence ID" value="SUD51594.1"/>
    <property type="molecule type" value="Genomic_DNA"/>
</dbReference>
<dbReference type="SMART" id="SM00052">
    <property type="entry name" value="EAL"/>
    <property type="match status" value="1"/>
</dbReference>
<reference evidence="4 5" key="1">
    <citation type="submission" date="2018-06" db="EMBL/GenBank/DDBJ databases">
        <authorList>
            <consortium name="Pathogen Informatics"/>
            <person name="Doyle S."/>
        </authorList>
    </citation>
    <scope>NUCLEOTIDE SEQUENCE [LARGE SCALE GENOMIC DNA]</scope>
    <source>
        <strain evidence="4 5">NCTC10692</strain>
    </source>
</reference>
<dbReference type="Pfam" id="PF00563">
    <property type="entry name" value="EAL"/>
    <property type="match status" value="1"/>
</dbReference>
<dbReference type="Gene3D" id="3.20.20.450">
    <property type="entry name" value="EAL domain"/>
    <property type="match status" value="1"/>
</dbReference>
<dbReference type="InterPro" id="IPR035919">
    <property type="entry name" value="EAL_sf"/>
</dbReference>